<reference evidence="1" key="1">
    <citation type="journal article" date="2015" name="Nature">
        <title>Complex archaea that bridge the gap between prokaryotes and eukaryotes.</title>
        <authorList>
            <person name="Spang A."/>
            <person name="Saw J.H."/>
            <person name="Jorgensen S.L."/>
            <person name="Zaremba-Niedzwiedzka K."/>
            <person name="Martijn J."/>
            <person name="Lind A.E."/>
            <person name="van Eijk R."/>
            <person name="Schleper C."/>
            <person name="Guy L."/>
            <person name="Ettema T.J."/>
        </authorList>
    </citation>
    <scope>NUCLEOTIDE SEQUENCE</scope>
</reference>
<organism evidence="1">
    <name type="scientific">marine sediment metagenome</name>
    <dbReference type="NCBI Taxonomy" id="412755"/>
    <lineage>
        <taxon>unclassified sequences</taxon>
        <taxon>metagenomes</taxon>
        <taxon>ecological metagenomes</taxon>
    </lineage>
</organism>
<sequence>MERMIKILLDKGYSPSAGMGVNYLEIDGEMDEEYGGNKIYITFEKDKKSLTKVKQRITIDLTKKRIIYSYTPNMWKGLEQVISKKDLIVKLKALPKPSTYNVSNYLKEEHRGENP</sequence>
<dbReference type="AlphaFoldDB" id="A0A0F9KWG9"/>
<dbReference type="EMBL" id="LAZR01013933">
    <property type="protein sequence ID" value="KKM19680.1"/>
    <property type="molecule type" value="Genomic_DNA"/>
</dbReference>
<comment type="caution">
    <text evidence="1">The sequence shown here is derived from an EMBL/GenBank/DDBJ whole genome shotgun (WGS) entry which is preliminary data.</text>
</comment>
<evidence type="ECO:0000313" key="1">
    <source>
        <dbReference type="EMBL" id="KKM19680.1"/>
    </source>
</evidence>
<name>A0A0F9KWG9_9ZZZZ</name>
<gene>
    <name evidence="1" type="ORF">LCGC14_1653150</name>
</gene>
<proteinExistence type="predicted"/>
<accession>A0A0F9KWG9</accession>
<protein>
    <submittedName>
        <fullName evidence="1">Uncharacterized protein</fullName>
    </submittedName>
</protein>